<organism evidence="3 4">
    <name type="scientific">Streptomyces marianii</name>
    <dbReference type="NCBI Taxonomy" id="1817406"/>
    <lineage>
        <taxon>Bacteria</taxon>
        <taxon>Bacillati</taxon>
        <taxon>Actinomycetota</taxon>
        <taxon>Actinomycetes</taxon>
        <taxon>Kitasatosporales</taxon>
        <taxon>Streptomycetaceae</taxon>
        <taxon>Streptomyces</taxon>
    </lineage>
</organism>
<comment type="caution">
    <text evidence="3">The sequence shown here is derived from an EMBL/GenBank/DDBJ whole genome shotgun (WGS) entry which is preliminary data.</text>
</comment>
<dbReference type="PANTHER" id="PTHR36933">
    <property type="entry name" value="SLL0788 PROTEIN"/>
    <property type="match status" value="1"/>
</dbReference>
<dbReference type="Proteomes" id="UP000305921">
    <property type="component" value="Unassembled WGS sequence"/>
</dbReference>
<dbReference type="EMBL" id="VAWE01000001">
    <property type="protein sequence ID" value="TLQ43212.1"/>
    <property type="molecule type" value="Genomic_DNA"/>
</dbReference>
<sequence>MTAFKPSFRMPPHRRVAVVGAVAAGALLLTACGGDGSDSPASPPARTAASTADAFNDADVAFAQGMIPHHQQAVEMAELADGRASDQEIKTLTGQIENAQEPEIRTMRSWLSAWGKPESPGTDHGAAHGAGEMPGMMSDDDMAALMAAKGTDFDRKFAQMMIDHHNGAIEMAKDEQAKGRNAAARKLADEVVKTQSAEVEQMRSILDRL</sequence>
<gene>
    <name evidence="3" type="ORF">FEF34_08735</name>
</gene>
<dbReference type="PANTHER" id="PTHR36933:SF1">
    <property type="entry name" value="SLL0788 PROTEIN"/>
    <property type="match status" value="1"/>
</dbReference>
<dbReference type="InterPro" id="IPR005183">
    <property type="entry name" value="DUF305_CopM-like"/>
</dbReference>
<protein>
    <submittedName>
        <fullName evidence="3">DUF305 domain-containing protein</fullName>
    </submittedName>
</protein>
<evidence type="ECO:0000313" key="4">
    <source>
        <dbReference type="Proteomes" id="UP000305921"/>
    </source>
</evidence>
<feature type="chain" id="PRO_5039298325" evidence="1">
    <location>
        <begin position="32"/>
        <end position="209"/>
    </location>
</feature>
<evidence type="ECO:0000313" key="3">
    <source>
        <dbReference type="EMBL" id="TLQ43212.1"/>
    </source>
</evidence>
<evidence type="ECO:0000256" key="1">
    <source>
        <dbReference type="SAM" id="SignalP"/>
    </source>
</evidence>
<dbReference type="Pfam" id="PF03713">
    <property type="entry name" value="DUF305"/>
    <property type="match status" value="1"/>
</dbReference>
<dbReference type="Gene3D" id="1.20.1260.10">
    <property type="match status" value="1"/>
</dbReference>
<name>A0A5R9E2P3_9ACTN</name>
<feature type="signal peptide" evidence="1">
    <location>
        <begin position="1"/>
        <end position="31"/>
    </location>
</feature>
<dbReference type="InterPro" id="IPR012347">
    <property type="entry name" value="Ferritin-like"/>
</dbReference>
<keyword evidence="4" id="KW-1185">Reference proteome</keyword>
<dbReference type="AlphaFoldDB" id="A0A5R9E2P3"/>
<proteinExistence type="predicted"/>
<accession>A0A5R9E2P3</accession>
<evidence type="ECO:0000259" key="2">
    <source>
        <dbReference type="Pfam" id="PF03713"/>
    </source>
</evidence>
<feature type="domain" description="DUF305" evidence="2">
    <location>
        <begin position="59"/>
        <end position="206"/>
    </location>
</feature>
<dbReference type="PROSITE" id="PS51257">
    <property type="entry name" value="PROKAR_LIPOPROTEIN"/>
    <property type="match status" value="1"/>
</dbReference>
<dbReference type="OrthoDB" id="26872at2"/>
<dbReference type="RefSeq" id="WP_138052636.1">
    <property type="nucleotide sequence ID" value="NZ_VAWE01000001.1"/>
</dbReference>
<keyword evidence="1" id="KW-0732">Signal</keyword>
<reference evidence="3 4" key="1">
    <citation type="submission" date="2019-05" db="EMBL/GenBank/DDBJ databases">
        <title>Streptomyces marianii sp. nov., a novel marine actinomycete from southern coast of India.</title>
        <authorList>
            <person name="Iniyan A.M."/>
            <person name="Wink J."/>
            <person name="Ramprasad E."/>
            <person name="Ramana C.V."/>
            <person name="Bunk B."/>
            <person name="Sproer C."/>
            <person name="Joseph F.-J.R.S."/>
            <person name="Vincent S.G.P."/>
        </authorList>
    </citation>
    <scope>NUCLEOTIDE SEQUENCE [LARGE SCALE GENOMIC DNA]</scope>
    <source>
        <strain evidence="3 4">ICN19</strain>
    </source>
</reference>